<gene>
    <name evidence="1" type="ORF">PGLA2088_LOCUS22261</name>
</gene>
<proteinExistence type="predicted"/>
<protein>
    <submittedName>
        <fullName evidence="1">Uncharacterized protein</fullName>
    </submittedName>
</protein>
<reference evidence="1" key="1">
    <citation type="submission" date="2021-02" db="EMBL/GenBank/DDBJ databases">
        <authorList>
            <person name="Dougan E. K."/>
            <person name="Rhodes N."/>
            <person name="Thang M."/>
            <person name="Chan C."/>
        </authorList>
    </citation>
    <scope>NUCLEOTIDE SEQUENCE</scope>
</reference>
<sequence length="321" mass="34732">MYGLRSINNMYSEHAGSRSDFLIMGDPQFQFGKVHSCTKGYHASWDARPVPAHPRKNMARARSTGDLVKQLYAPGPIGLLKERALQRSMTKFDVPPLSPRGSGALVNSFAAFQDALLADGEAQRPKFGEQGLRTAASVAASKGHAPTCRHFSSIHKDIAELKDKMKANPQKTKDSLLATGAWKYYAIHLEQVPVAAPSGSLNLEEAFVVLFWVEARLPVFPPSGLVVSQWLRGFVATPSTEAAPWESQSQGGAGAVAAALALSSVPGPAQAIDLMQLDPTVLFQVIALLGGFVFLIRELFSQESEPQYADSEERDGPKSEQ</sequence>
<dbReference type="AlphaFoldDB" id="A0A813JG83"/>
<dbReference type="Proteomes" id="UP000626109">
    <property type="component" value="Unassembled WGS sequence"/>
</dbReference>
<comment type="caution">
    <text evidence="1">The sequence shown here is derived from an EMBL/GenBank/DDBJ whole genome shotgun (WGS) entry which is preliminary data.</text>
</comment>
<evidence type="ECO:0000313" key="2">
    <source>
        <dbReference type="Proteomes" id="UP000626109"/>
    </source>
</evidence>
<accession>A0A813JG83</accession>
<name>A0A813JG83_POLGL</name>
<dbReference type="EMBL" id="CAJNNW010025925">
    <property type="protein sequence ID" value="CAE8681073.1"/>
    <property type="molecule type" value="Genomic_DNA"/>
</dbReference>
<organism evidence="1 2">
    <name type="scientific">Polarella glacialis</name>
    <name type="common">Dinoflagellate</name>
    <dbReference type="NCBI Taxonomy" id="89957"/>
    <lineage>
        <taxon>Eukaryota</taxon>
        <taxon>Sar</taxon>
        <taxon>Alveolata</taxon>
        <taxon>Dinophyceae</taxon>
        <taxon>Suessiales</taxon>
        <taxon>Suessiaceae</taxon>
        <taxon>Polarella</taxon>
    </lineage>
</organism>
<evidence type="ECO:0000313" key="1">
    <source>
        <dbReference type="EMBL" id="CAE8681073.1"/>
    </source>
</evidence>